<dbReference type="Pfam" id="PF01232">
    <property type="entry name" value="Mannitol_dh"/>
    <property type="match status" value="1"/>
</dbReference>
<gene>
    <name evidence="3" type="primary">mtlD_1</name>
    <name evidence="3" type="ORF">NCTC9381_05183</name>
</gene>
<dbReference type="EMBL" id="UGSO01000001">
    <property type="protein sequence ID" value="SUB19181.1"/>
    <property type="molecule type" value="Genomic_DNA"/>
</dbReference>
<name>A0A379AMZ5_ENTAG</name>
<sequence>MVAALSASYWLMQGIELVFADVNQTVLDALNARHEYPVHVVGEQAKTETVKGVSAVNSTQR</sequence>
<keyword evidence="4" id="KW-1185">Reference proteome</keyword>
<feature type="domain" description="Mannitol dehydrogenase N-terminal" evidence="2">
    <location>
        <begin position="11"/>
        <end position="59"/>
    </location>
</feature>
<dbReference type="GO" id="GO:0008926">
    <property type="term" value="F:mannitol-1-phosphate 5-dehydrogenase activity"/>
    <property type="evidence" value="ECO:0007669"/>
    <property type="project" value="UniProtKB-EC"/>
</dbReference>
<evidence type="ECO:0000313" key="4">
    <source>
        <dbReference type="Proteomes" id="UP000254640"/>
    </source>
</evidence>
<dbReference type="Gene3D" id="3.40.50.720">
    <property type="entry name" value="NAD(P)-binding Rossmann-like Domain"/>
    <property type="match status" value="1"/>
</dbReference>
<proteinExistence type="predicted"/>
<dbReference type="Proteomes" id="UP000254640">
    <property type="component" value="Unassembled WGS sequence"/>
</dbReference>
<dbReference type="EC" id="1.1.1.17" evidence="3"/>
<organism evidence="3 4">
    <name type="scientific">Enterobacter agglomerans</name>
    <name type="common">Erwinia herbicola</name>
    <name type="synonym">Pantoea agglomerans</name>
    <dbReference type="NCBI Taxonomy" id="549"/>
    <lineage>
        <taxon>Bacteria</taxon>
        <taxon>Pseudomonadati</taxon>
        <taxon>Pseudomonadota</taxon>
        <taxon>Gammaproteobacteria</taxon>
        <taxon>Enterobacterales</taxon>
        <taxon>Erwiniaceae</taxon>
        <taxon>Pantoea</taxon>
        <taxon>Pantoea agglomerans group</taxon>
    </lineage>
</organism>
<evidence type="ECO:0000256" key="1">
    <source>
        <dbReference type="ARBA" id="ARBA00023002"/>
    </source>
</evidence>
<dbReference type="AlphaFoldDB" id="A0A379AMZ5"/>
<keyword evidence="1 3" id="KW-0560">Oxidoreductase</keyword>
<protein>
    <submittedName>
        <fullName evidence="3">Mannitol-1-phosphate 5-dehydrogenase</fullName>
        <ecNumber evidence="3">1.1.1.17</ecNumber>
    </submittedName>
</protein>
<evidence type="ECO:0000259" key="2">
    <source>
        <dbReference type="Pfam" id="PF01232"/>
    </source>
</evidence>
<dbReference type="InterPro" id="IPR013131">
    <property type="entry name" value="Mannitol_DH_N"/>
</dbReference>
<reference evidence="3 4" key="1">
    <citation type="submission" date="2018-06" db="EMBL/GenBank/DDBJ databases">
        <authorList>
            <consortium name="Pathogen Informatics"/>
            <person name="Doyle S."/>
        </authorList>
    </citation>
    <scope>NUCLEOTIDE SEQUENCE [LARGE SCALE GENOMIC DNA]</scope>
    <source>
        <strain evidence="3 4">NCTC9381</strain>
    </source>
</reference>
<evidence type="ECO:0000313" key="3">
    <source>
        <dbReference type="EMBL" id="SUB19181.1"/>
    </source>
</evidence>
<accession>A0A379AMZ5</accession>